<dbReference type="PANTHER" id="PTHR35561">
    <property type="entry name" value="RNA 2',3'-CYCLIC PHOSPHODIESTERASE"/>
    <property type="match status" value="1"/>
</dbReference>
<feature type="active site" description="Proton donor" evidence="2">
    <location>
        <position position="42"/>
    </location>
</feature>
<organism evidence="4 5">
    <name type="scientific">Tepidanaerobacter acetatoxydans (strain DSM 21804 / JCM 16047 / Re1)</name>
    <dbReference type="NCBI Taxonomy" id="1209989"/>
    <lineage>
        <taxon>Bacteria</taxon>
        <taxon>Bacillati</taxon>
        <taxon>Bacillota</taxon>
        <taxon>Clostridia</taxon>
        <taxon>Thermosediminibacterales</taxon>
        <taxon>Tepidanaerobacteraceae</taxon>
        <taxon>Tepidanaerobacter</taxon>
    </lineage>
</organism>
<dbReference type="HOGENOM" id="CLU_081251_3_2_9"/>
<dbReference type="GO" id="GO:0008664">
    <property type="term" value="F:RNA 2',3'-cyclic 3'-phosphodiesterase activity"/>
    <property type="evidence" value="ECO:0007669"/>
    <property type="project" value="UniProtKB-EC"/>
</dbReference>
<dbReference type="HAMAP" id="MF_01940">
    <property type="entry name" value="RNA_CPDase"/>
    <property type="match status" value="1"/>
</dbReference>
<reference evidence="5" key="1">
    <citation type="journal article" date="2013" name="Genome Announc.">
        <title>First genome sequence of a syntrophic acetate-oxidizing bacterium, Tepidanaerobacter acetatoxydans strain Re1.</title>
        <authorList>
            <person name="Manzoor S."/>
            <person name="Bongcam-Rudloff E."/>
            <person name="Schnurer A."/>
            <person name="Muller B."/>
        </authorList>
    </citation>
    <scope>NUCLEOTIDE SEQUENCE [LARGE SCALE GENOMIC DNA]</scope>
    <source>
        <strain evidence="5">Re1</strain>
    </source>
</reference>
<comment type="similarity">
    <text evidence="2">Belongs to the 2H phosphoesterase superfamily. ThpR family.</text>
</comment>
<dbReference type="KEGG" id="tep:TepRe1_1290"/>
<comment type="function">
    <text evidence="2">Hydrolyzes RNA 2',3'-cyclic phosphodiester to an RNA 2'-phosphomonoester.</text>
</comment>
<dbReference type="Proteomes" id="UP000010802">
    <property type="component" value="Chromosome"/>
</dbReference>
<accession>F4LUA6</accession>
<evidence type="ECO:0000259" key="3">
    <source>
        <dbReference type="Pfam" id="PF02834"/>
    </source>
</evidence>
<comment type="catalytic activity">
    <reaction evidence="2">
        <text>a 3'-end 2',3'-cyclophospho-ribonucleotide-RNA + H2O = a 3'-end 2'-phospho-ribonucleotide-RNA + H(+)</text>
        <dbReference type="Rhea" id="RHEA:11828"/>
        <dbReference type="Rhea" id="RHEA-COMP:10464"/>
        <dbReference type="Rhea" id="RHEA-COMP:17353"/>
        <dbReference type="ChEBI" id="CHEBI:15377"/>
        <dbReference type="ChEBI" id="CHEBI:15378"/>
        <dbReference type="ChEBI" id="CHEBI:83064"/>
        <dbReference type="ChEBI" id="CHEBI:173113"/>
        <dbReference type="EC" id="3.1.4.58"/>
    </reaction>
</comment>
<dbReference type="GO" id="GO:0016874">
    <property type="term" value="F:ligase activity"/>
    <property type="evidence" value="ECO:0007669"/>
    <property type="project" value="UniProtKB-KW"/>
</dbReference>
<dbReference type="Gene3D" id="3.90.1140.10">
    <property type="entry name" value="Cyclic phosphodiesterase"/>
    <property type="match status" value="1"/>
</dbReference>
<dbReference type="AlphaFoldDB" id="F4LUA6"/>
<dbReference type="PATRIC" id="fig|1209989.3.peg.1572"/>
<gene>
    <name evidence="4" type="ordered locus">TEPIRE1_1402</name>
</gene>
<dbReference type="EMBL" id="HF563609">
    <property type="protein sequence ID" value="CCP26140.1"/>
    <property type="molecule type" value="Genomic_DNA"/>
</dbReference>
<dbReference type="Pfam" id="PF02834">
    <property type="entry name" value="LigT_PEase"/>
    <property type="match status" value="2"/>
</dbReference>
<dbReference type="InterPro" id="IPR009097">
    <property type="entry name" value="Cyclic_Pdiesterase"/>
</dbReference>
<keyword evidence="5" id="KW-1185">Reference proteome</keyword>
<dbReference type="SUPFAM" id="SSF55144">
    <property type="entry name" value="LigT-like"/>
    <property type="match status" value="1"/>
</dbReference>
<dbReference type="PANTHER" id="PTHR35561:SF1">
    <property type="entry name" value="RNA 2',3'-CYCLIC PHOSPHODIESTERASE"/>
    <property type="match status" value="1"/>
</dbReference>
<feature type="short sequence motif" description="HXTX 2" evidence="2">
    <location>
        <begin position="128"/>
        <end position="131"/>
    </location>
</feature>
<accession>L0RYR9</accession>
<evidence type="ECO:0000256" key="2">
    <source>
        <dbReference type="HAMAP-Rule" id="MF_01940"/>
    </source>
</evidence>
<feature type="active site" description="Proton acceptor" evidence="2">
    <location>
        <position position="128"/>
    </location>
</feature>
<dbReference type="NCBIfam" id="TIGR02258">
    <property type="entry name" value="2_5_ligase"/>
    <property type="match status" value="1"/>
</dbReference>
<proteinExistence type="inferred from homology"/>
<feature type="domain" description="Phosphoesterase HXTX" evidence="3">
    <location>
        <begin position="22"/>
        <end position="93"/>
    </location>
</feature>
<keyword evidence="4" id="KW-0436">Ligase</keyword>
<dbReference type="KEGG" id="tae:TepiRe1_1402"/>
<name>F4LUA6_TEPAE</name>
<feature type="short sequence motif" description="HXTX 1" evidence="2">
    <location>
        <begin position="42"/>
        <end position="45"/>
    </location>
</feature>
<dbReference type="STRING" id="1209989.TepRe1_1290"/>
<dbReference type="GO" id="GO:0004113">
    <property type="term" value="F:2',3'-cyclic-nucleotide 3'-phosphodiesterase activity"/>
    <property type="evidence" value="ECO:0007669"/>
    <property type="project" value="InterPro"/>
</dbReference>
<protein>
    <recommendedName>
        <fullName evidence="2">RNA 2',3'-cyclic phosphodiesterase</fullName>
        <shortName evidence="2">RNA 2',3'-CPDase</shortName>
        <ecNumber evidence="2">3.1.4.58</ecNumber>
    </recommendedName>
</protein>
<keyword evidence="1 2" id="KW-0378">Hydrolase</keyword>
<dbReference type="InterPro" id="IPR014051">
    <property type="entry name" value="Phosphoesterase_HXTX"/>
</dbReference>
<sequence length="182" mass="20885">MRCFISIELESSIKNNINDFILQNNLKKIFSGIRWTKPDNLHITLAFLGDISADEISDVKKILTEIAQNHMPFYIELSGLGFFPNLKHPRVLWIGIKEQLNLLKLKDDIDKKLDVFDISYDKKPFSPHLTIGRIRDTLKIEPKAVAELEFKGSFLVTEIYLMKSDLSPTGANYTNLYNVKLG</sequence>
<dbReference type="EC" id="3.1.4.58" evidence="2"/>
<evidence type="ECO:0000313" key="4">
    <source>
        <dbReference type="EMBL" id="CCP26140.1"/>
    </source>
</evidence>
<evidence type="ECO:0000313" key="5">
    <source>
        <dbReference type="Proteomes" id="UP000010802"/>
    </source>
</evidence>
<dbReference type="InterPro" id="IPR004175">
    <property type="entry name" value="RNA_CPDase"/>
</dbReference>
<feature type="domain" description="Phosphoesterase HXTX" evidence="3">
    <location>
        <begin position="98"/>
        <end position="169"/>
    </location>
</feature>
<dbReference type="OrthoDB" id="9789350at2"/>
<evidence type="ECO:0000256" key="1">
    <source>
        <dbReference type="ARBA" id="ARBA00022801"/>
    </source>
</evidence>
<dbReference type="eggNOG" id="COG1514">
    <property type="taxonomic scope" value="Bacteria"/>
</dbReference>